<evidence type="ECO:0000313" key="2">
    <source>
        <dbReference type="Proteomes" id="UP000663903"/>
    </source>
</evidence>
<gene>
    <name evidence="1" type="ORF">J1M35_20095</name>
</gene>
<name>A0A975CJE9_9BURK</name>
<dbReference type="KEGG" id="otd:J1M35_20095"/>
<dbReference type="EMBL" id="CP071796">
    <property type="protein sequence ID" value="QTD45284.1"/>
    <property type="molecule type" value="Genomic_DNA"/>
</dbReference>
<organism evidence="1 2">
    <name type="scientific">Ottowia testudinis</name>
    <dbReference type="NCBI Taxonomy" id="2816950"/>
    <lineage>
        <taxon>Bacteria</taxon>
        <taxon>Pseudomonadati</taxon>
        <taxon>Pseudomonadota</taxon>
        <taxon>Betaproteobacteria</taxon>
        <taxon>Burkholderiales</taxon>
        <taxon>Comamonadaceae</taxon>
        <taxon>Ottowia</taxon>
    </lineage>
</organism>
<protein>
    <submittedName>
        <fullName evidence="1">Uncharacterized protein</fullName>
    </submittedName>
</protein>
<dbReference type="AlphaFoldDB" id="A0A975CJE9"/>
<dbReference type="RefSeq" id="WP_208009034.1">
    <property type="nucleotide sequence ID" value="NZ_CP071796.1"/>
</dbReference>
<reference evidence="1" key="1">
    <citation type="submission" date="2021-03" db="EMBL/GenBank/DDBJ databases">
        <title>Ottowia sp. 27C isolated from the cloaca of a Giant Asian pond turtle (Heosemys grandis).</title>
        <authorList>
            <person name="Spergser J."/>
            <person name="Busse H.-J."/>
        </authorList>
    </citation>
    <scope>NUCLEOTIDE SEQUENCE</scope>
    <source>
        <strain evidence="1">27C</strain>
    </source>
</reference>
<keyword evidence="2" id="KW-1185">Reference proteome</keyword>
<sequence length="156" mass="17631">MKAMSLPRWTTVDYNALSWHDATVYGLGLSQFDPSNGTANLALDIDFIVRWHRIQHRLEFDVAQAKLVFHGVFDLSMQLDYAVMSAGMSAFTLDGIERTAVTRRHGAPSFRWLLRVNWPSGRIEFEADGFTQEALTPPKRLASQTLPAADRIRPVI</sequence>
<evidence type="ECO:0000313" key="1">
    <source>
        <dbReference type="EMBL" id="QTD45284.1"/>
    </source>
</evidence>
<accession>A0A975CJE9</accession>
<proteinExistence type="predicted"/>
<dbReference type="Proteomes" id="UP000663903">
    <property type="component" value="Chromosome"/>
</dbReference>